<feature type="transmembrane region" description="Helical" evidence="8">
    <location>
        <begin position="380"/>
        <end position="400"/>
    </location>
</feature>
<feature type="domain" description="SLC12A transporter C-terminal" evidence="10">
    <location>
        <begin position="579"/>
        <end position="665"/>
    </location>
</feature>
<dbReference type="EMBL" id="LCWF01000006">
    <property type="protein sequence ID" value="KKY29047.1"/>
    <property type="molecule type" value="Genomic_DNA"/>
</dbReference>
<dbReference type="Pfam" id="PF00324">
    <property type="entry name" value="AA_permease"/>
    <property type="match status" value="1"/>
</dbReference>
<evidence type="ECO:0000256" key="6">
    <source>
        <dbReference type="ARBA" id="ARBA00023136"/>
    </source>
</evidence>
<dbReference type="InterPro" id="IPR018491">
    <property type="entry name" value="SLC12_C"/>
</dbReference>
<feature type="region of interest" description="Disordered" evidence="7">
    <location>
        <begin position="689"/>
        <end position="722"/>
    </location>
</feature>
<feature type="transmembrane region" description="Helical" evidence="8">
    <location>
        <begin position="118"/>
        <end position="141"/>
    </location>
</feature>
<organism evidence="11 12">
    <name type="scientific">Phaeomoniella chlamydospora</name>
    <name type="common">Phaeoacremonium chlamydosporum</name>
    <dbReference type="NCBI Taxonomy" id="158046"/>
    <lineage>
        <taxon>Eukaryota</taxon>
        <taxon>Fungi</taxon>
        <taxon>Dikarya</taxon>
        <taxon>Ascomycota</taxon>
        <taxon>Pezizomycotina</taxon>
        <taxon>Eurotiomycetes</taxon>
        <taxon>Chaetothyriomycetidae</taxon>
        <taxon>Phaeomoniellales</taxon>
        <taxon>Phaeomoniellaceae</taxon>
        <taxon>Phaeomoniella</taxon>
    </lineage>
</organism>
<accession>A0A0G2F2M1</accession>
<reference evidence="11 12" key="2">
    <citation type="submission" date="2015-05" db="EMBL/GenBank/DDBJ databases">
        <authorList>
            <person name="Morales-Cruz A."/>
            <person name="Amrine K.C."/>
            <person name="Cantu D."/>
        </authorList>
    </citation>
    <scope>NUCLEOTIDE SEQUENCE [LARGE SCALE GENOMIC DNA]</scope>
    <source>
        <strain evidence="11">UCRPC4</strain>
    </source>
</reference>
<dbReference type="PANTHER" id="PTHR11827">
    <property type="entry name" value="SOLUTE CARRIER FAMILY 12, CATION COTRANSPORTERS"/>
    <property type="match status" value="1"/>
</dbReference>
<gene>
    <name evidence="11" type="ORF">UCRPC4_g00236</name>
</gene>
<keyword evidence="3" id="KW-0813">Transport</keyword>
<dbReference type="GO" id="GO:0055064">
    <property type="term" value="P:chloride ion homeostasis"/>
    <property type="evidence" value="ECO:0007669"/>
    <property type="project" value="TreeGrafter"/>
</dbReference>
<keyword evidence="4 8" id="KW-0812">Transmembrane</keyword>
<dbReference type="GO" id="GO:0034486">
    <property type="term" value="P:vacuolar transmembrane transport"/>
    <property type="evidence" value="ECO:0007669"/>
    <property type="project" value="EnsemblFungi"/>
</dbReference>
<keyword evidence="6 8" id="KW-0472">Membrane</keyword>
<dbReference type="Gene3D" id="1.20.1740.10">
    <property type="entry name" value="Amino acid/polyamine transporter I"/>
    <property type="match status" value="1"/>
</dbReference>
<feature type="transmembrane region" description="Helical" evidence="8">
    <location>
        <begin position="455"/>
        <end position="476"/>
    </location>
</feature>
<dbReference type="InterPro" id="IPR004842">
    <property type="entry name" value="SLC12A_fam"/>
</dbReference>
<dbReference type="GO" id="GO:0005774">
    <property type="term" value="C:vacuolar membrane"/>
    <property type="evidence" value="ECO:0007669"/>
    <property type="project" value="EnsemblFungi"/>
</dbReference>
<comment type="similarity">
    <text evidence="2">Belongs to the SLC12A transporter family.</text>
</comment>
<feature type="domain" description="SLC12A transporter C-terminal" evidence="10">
    <location>
        <begin position="1097"/>
        <end position="1157"/>
    </location>
</feature>
<dbReference type="PANTHER" id="PTHR11827:SF72">
    <property type="entry name" value="GH08340P"/>
    <property type="match status" value="1"/>
</dbReference>
<evidence type="ECO:0000256" key="2">
    <source>
        <dbReference type="ARBA" id="ARBA00010593"/>
    </source>
</evidence>
<evidence type="ECO:0000313" key="11">
    <source>
        <dbReference type="EMBL" id="KKY29047.1"/>
    </source>
</evidence>
<dbReference type="GO" id="GO:0015379">
    <property type="term" value="F:potassium:chloride symporter activity"/>
    <property type="evidence" value="ECO:0007669"/>
    <property type="project" value="EnsemblFungi"/>
</dbReference>
<evidence type="ECO:0000256" key="5">
    <source>
        <dbReference type="ARBA" id="ARBA00022989"/>
    </source>
</evidence>
<evidence type="ECO:0000313" key="12">
    <source>
        <dbReference type="Proteomes" id="UP000053317"/>
    </source>
</evidence>
<feature type="domain" description="Amino acid permease/ SLC12A" evidence="9">
    <location>
        <begin position="91"/>
        <end position="567"/>
    </location>
</feature>
<evidence type="ECO:0000256" key="7">
    <source>
        <dbReference type="SAM" id="MobiDB-lite"/>
    </source>
</evidence>
<evidence type="ECO:0000259" key="10">
    <source>
        <dbReference type="Pfam" id="PF03522"/>
    </source>
</evidence>
<evidence type="ECO:0000256" key="3">
    <source>
        <dbReference type="ARBA" id="ARBA00022448"/>
    </source>
</evidence>
<dbReference type="GO" id="GO:1990816">
    <property type="term" value="C:vacuole-mitochondrion membrane contact site"/>
    <property type="evidence" value="ECO:0007669"/>
    <property type="project" value="EnsemblFungi"/>
</dbReference>
<proteinExistence type="inferred from homology"/>
<feature type="transmembrane region" description="Helical" evidence="8">
    <location>
        <begin position="242"/>
        <end position="263"/>
    </location>
</feature>
<keyword evidence="5 8" id="KW-1133">Transmembrane helix</keyword>
<evidence type="ECO:0000256" key="8">
    <source>
        <dbReference type="SAM" id="Phobius"/>
    </source>
</evidence>
<feature type="transmembrane region" description="Helical" evidence="8">
    <location>
        <begin position="214"/>
        <end position="235"/>
    </location>
</feature>
<name>A0A0G2F2M1_PHACM</name>
<feature type="transmembrane region" description="Helical" evidence="8">
    <location>
        <begin position="91"/>
        <end position="112"/>
    </location>
</feature>
<feature type="compositionally biased region" description="Polar residues" evidence="7">
    <location>
        <begin position="1054"/>
        <end position="1076"/>
    </location>
</feature>
<evidence type="ECO:0000256" key="1">
    <source>
        <dbReference type="ARBA" id="ARBA00004141"/>
    </source>
</evidence>
<dbReference type="InterPro" id="IPR004841">
    <property type="entry name" value="AA-permease/SLC12A_dom"/>
</dbReference>
<comment type="subcellular location">
    <subcellularLocation>
        <location evidence="1">Membrane</location>
        <topology evidence="1">Multi-pass membrane protein</topology>
    </subcellularLocation>
</comment>
<sequence length="1165" mass="128455">MSNNRGNTWRGGLPSWIRKASDIFRLGGWRRRSRNAGNASHSNDGGRLDDEASLTTPLLGNGGRRKSPSPNLKPIFKADEGSEKLGTFSGVFVPTTLNVLSILMFLRFGFILGQSGLLGMLALLVIAYLINLVTTLSISAIASNGTVRGGGAYYLISRSLGAEFGGSIGLVFYLGFVFNTGMNSVALIDCLFENFGLTSGDWYNVLPQDLGFRYLWTTCVLVLCTAVCLAGSSLFTKCSNALLVILLIATFSIPFSALFLSPFSNSKQHIQFTGLSLRTLMENLTPHFTKHAAGSQIDTKENYPDLFGILFPATGGIFAGASMSADLKNPSKSIPRGTLAALGVTFGLYTIVVLSMAASITRASLYSNVNVIQDTNVSEILVFLGEIATCLFSVLMGIIGPAKLLQAIARDDLLPGLKFFSQGTKAKDEPIYAIILTFAISQVTILFDLNRLASLVAMTYLMTFLATNLACFLLTVASAPNFRPSFRYFNRWTAAVGTLVSGASMFFIDGLYAGGCICILVVLFALIHFTAVPRSWGDVSQALIFHQVRKYLLRLRQEHVKSWRPQILLLLNDPRRGYKLIQFCNSLKKGGLYILGHIIVSSDFGNAVPEARRQQTAWMKLIDLSRIKAFVNINISPSVEWGARNLVSAGLGGMRPNIVVLGFYNLDAYRTTQSIPELAKASPETWDLEAINQEQQASTKKRRRRRSKADAAKPGPTESYRSEGLQDIQSYITVLEDLLLNLRMNVAVAKGFRTLELPYQTSEERNTKKFIDLWPIQMSAEISEGDQSVLTTNFDTYTLVLQLGCILATVPSYKRAYTLRVLVFVEYENEIESEKARVTTLLETLRIEADVVVLWLASGNIKSYETIVNGIDGGDSKVEKVLGDQDWWTEVQKYRGTISDPNARLADGISQAEDLLNNAPSWPISSFQQGRRDDAPRFNGLRRLELARPRARMMRITTIPKLWDIPKPYPVHHELRMAAAGEAREQVSRGNAPEGMLLIEEEDIDLENQRYEDFSEGLDLHTRPVKIGQSDGDEDAPGPSIMFSNVPTPPRAEVSQSNHAQQSIYQRKVSGQSSRASGFPSAASLPLSFNDLPCRAQHLILNELMLQQSKDTAVLFSTLPAPLEGTSRSEADCLSYLTDLEVLTENLPPTLLVHSNSDDKPMMII</sequence>
<dbReference type="GO" id="GO:0055075">
    <property type="term" value="P:potassium ion homeostasis"/>
    <property type="evidence" value="ECO:0007669"/>
    <property type="project" value="EnsemblFungi"/>
</dbReference>
<dbReference type="AlphaFoldDB" id="A0A0G2F2M1"/>
<comment type="caution">
    <text evidence="11">The sequence shown here is derived from an EMBL/GenBank/DDBJ whole genome shotgun (WGS) entry which is preliminary data.</text>
</comment>
<evidence type="ECO:0000256" key="4">
    <source>
        <dbReference type="ARBA" id="ARBA00022692"/>
    </source>
</evidence>
<protein>
    <submittedName>
        <fullName evidence="11">Putative cation chloride cotransporter</fullName>
    </submittedName>
</protein>
<feature type="transmembrane region" description="Helical" evidence="8">
    <location>
        <begin position="306"/>
        <end position="327"/>
    </location>
</feature>
<reference evidence="11 12" key="1">
    <citation type="submission" date="2015-05" db="EMBL/GenBank/DDBJ databases">
        <title>Distinctive expansion of gene families associated with plant cell wall degradation and secondary metabolism in the genomes of grapevine trunk pathogens.</title>
        <authorList>
            <person name="Lawrence D.P."/>
            <person name="Travadon R."/>
            <person name="Rolshausen P.E."/>
            <person name="Baumgartner K."/>
        </authorList>
    </citation>
    <scope>NUCLEOTIDE SEQUENCE [LARGE SCALE GENOMIC DNA]</scope>
    <source>
        <strain evidence="11">UCRPC4</strain>
    </source>
</reference>
<dbReference type="OrthoDB" id="2020542at2759"/>
<feature type="transmembrane region" description="Helical" evidence="8">
    <location>
        <begin position="512"/>
        <end position="532"/>
    </location>
</feature>
<feature type="region of interest" description="Disordered" evidence="7">
    <location>
        <begin position="1047"/>
        <end position="1077"/>
    </location>
</feature>
<evidence type="ECO:0000259" key="9">
    <source>
        <dbReference type="Pfam" id="PF00324"/>
    </source>
</evidence>
<dbReference type="Proteomes" id="UP000053317">
    <property type="component" value="Unassembled WGS sequence"/>
</dbReference>
<feature type="transmembrane region" description="Helical" evidence="8">
    <location>
        <begin position="153"/>
        <end position="176"/>
    </location>
</feature>
<feature type="transmembrane region" description="Helical" evidence="8">
    <location>
        <begin position="431"/>
        <end position="449"/>
    </location>
</feature>
<dbReference type="GO" id="GO:0006884">
    <property type="term" value="P:cell volume homeostasis"/>
    <property type="evidence" value="ECO:0007669"/>
    <property type="project" value="TreeGrafter"/>
</dbReference>
<feature type="transmembrane region" description="Helical" evidence="8">
    <location>
        <begin position="339"/>
        <end position="360"/>
    </location>
</feature>
<dbReference type="FunFam" id="1.20.1740.10:FF:000013">
    <property type="entry name" value="Solute carrier family 12 member"/>
    <property type="match status" value="1"/>
</dbReference>
<dbReference type="Pfam" id="PF03522">
    <property type="entry name" value="SLC12"/>
    <property type="match status" value="2"/>
</dbReference>
<keyword evidence="12" id="KW-1185">Reference proteome</keyword>